<name>A0A0A8ZNW6_ARUDO</name>
<accession>A0A0A8ZNW6</accession>
<dbReference type="AlphaFoldDB" id="A0A0A8ZNW6"/>
<sequence>MHQEQKEIKAMMHLAPWVKLLILPRTRAKSVNL</sequence>
<reference evidence="1" key="2">
    <citation type="journal article" date="2015" name="Data Brief">
        <title>Shoot transcriptome of the giant reed, Arundo donax.</title>
        <authorList>
            <person name="Barrero R.A."/>
            <person name="Guerrero F.D."/>
            <person name="Moolhuijzen P."/>
            <person name="Goolsby J.A."/>
            <person name="Tidwell J."/>
            <person name="Bellgard S.E."/>
            <person name="Bellgard M.I."/>
        </authorList>
    </citation>
    <scope>NUCLEOTIDE SEQUENCE</scope>
    <source>
        <tissue evidence="1">Shoot tissue taken approximately 20 cm above the soil surface</tissue>
    </source>
</reference>
<organism evidence="1">
    <name type="scientific">Arundo donax</name>
    <name type="common">Giant reed</name>
    <name type="synonym">Donax arundinaceus</name>
    <dbReference type="NCBI Taxonomy" id="35708"/>
    <lineage>
        <taxon>Eukaryota</taxon>
        <taxon>Viridiplantae</taxon>
        <taxon>Streptophyta</taxon>
        <taxon>Embryophyta</taxon>
        <taxon>Tracheophyta</taxon>
        <taxon>Spermatophyta</taxon>
        <taxon>Magnoliopsida</taxon>
        <taxon>Liliopsida</taxon>
        <taxon>Poales</taxon>
        <taxon>Poaceae</taxon>
        <taxon>PACMAD clade</taxon>
        <taxon>Arundinoideae</taxon>
        <taxon>Arundineae</taxon>
        <taxon>Arundo</taxon>
    </lineage>
</organism>
<reference evidence="1" key="1">
    <citation type="submission" date="2014-09" db="EMBL/GenBank/DDBJ databases">
        <authorList>
            <person name="Magalhaes I.L.F."/>
            <person name="Oliveira U."/>
            <person name="Santos F.R."/>
            <person name="Vidigal T.H.D.A."/>
            <person name="Brescovit A.D."/>
            <person name="Santos A.J."/>
        </authorList>
    </citation>
    <scope>NUCLEOTIDE SEQUENCE</scope>
    <source>
        <tissue evidence="1">Shoot tissue taken approximately 20 cm above the soil surface</tissue>
    </source>
</reference>
<proteinExistence type="predicted"/>
<dbReference type="EMBL" id="GBRH01258502">
    <property type="protein sequence ID" value="JAD39393.1"/>
    <property type="molecule type" value="Transcribed_RNA"/>
</dbReference>
<evidence type="ECO:0000313" key="1">
    <source>
        <dbReference type="EMBL" id="JAD39393.1"/>
    </source>
</evidence>
<protein>
    <submittedName>
        <fullName evidence="1">Uncharacterized protein</fullName>
    </submittedName>
</protein>